<feature type="transmembrane region" description="Helical" evidence="1">
    <location>
        <begin position="6"/>
        <end position="26"/>
    </location>
</feature>
<keyword evidence="1" id="KW-0812">Transmembrane</keyword>
<organism evidence="2 3">
    <name type="scientific">Phytohabitans rumicis</name>
    <dbReference type="NCBI Taxonomy" id="1076125"/>
    <lineage>
        <taxon>Bacteria</taxon>
        <taxon>Bacillati</taxon>
        <taxon>Actinomycetota</taxon>
        <taxon>Actinomycetes</taxon>
        <taxon>Micromonosporales</taxon>
        <taxon>Micromonosporaceae</taxon>
    </lineage>
</organism>
<comment type="caution">
    <text evidence="2">The sequence shown here is derived from an EMBL/GenBank/DDBJ whole genome shotgun (WGS) entry which is preliminary data.</text>
</comment>
<dbReference type="EMBL" id="BLPG01000001">
    <property type="protein sequence ID" value="GFJ92490.1"/>
    <property type="molecule type" value="Genomic_DNA"/>
</dbReference>
<protein>
    <submittedName>
        <fullName evidence="2">Uncharacterized protein</fullName>
    </submittedName>
</protein>
<reference evidence="2 3" key="1">
    <citation type="submission" date="2020-03" db="EMBL/GenBank/DDBJ databases">
        <title>Whole genome shotgun sequence of Phytohabitans rumicis NBRC 108638.</title>
        <authorList>
            <person name="Komaki H."/>
            <person name="Tamura T."/>
        </authorList>
    </citation>
    <scope>NUCLEOTIDE SEQUENCE [LARGE SCALE GENOMIC DNA]</scope>
    <source>
        <strain evidence="2 3">NBRC 108638</strain>
    </source>
</reference>
<dbReference type="Proteomes" id="UP000482960">
    <property type="component" value="Unassembled WGS sequence"/>
</dbReference>
<evidence type="ECO:0000313" key="2">
    <source>
        <dbReference type="EMBL" id="GFJ92490.1"/>
    </source>
</evidence>
<feature type="transmembrane region" description="Helical" evidence="1">
    <location>
        <begin position="33"/>
        <end position="54"/>
    </location>
</feature>
<evidence type="ECO:0000256" key="1">
    <source>
        <dbReference type="SAM" id="Phobius"/>
    </source>
</evidence>
<proteinExistence type="predicted"/>
<sequence length="103" mass="10789">MNPRFVWPAVVLVGVAMIVTAVMAIAGVDRETIVVVISLMVSPVLTAMLAIQVAEVRSTTNQVAHQTNGTNTRMMEIIEAQGRLLAAMSPAPATAPAPPQDPA</sequence>
<keyword evidence="1" id="KW-0472">Membrane</keyword>
<reference evidence="2 3" key="2">
    <citation type="submission" date="2020-03" db="EMBL/GenBank/DDBJ databases">
        <authorList>
            <person name="Ichikawa N."/>
            <person name="Kimura A."/>
            <person name="Kitahashi Y."/>
            <person name="Uohara A."/>
        </authorList>
    </citation>
    <scope>NUCLEOTIDE SEQUENCE [LARGE SCALE GENOMIC DNA]</scope>
    <source>
        <strain evidence="2 3">NBRC 108638</strain>
    </source>
</reference>
<keyword evidence="1" id="KW-1133">Transmembrane helix</keyword>
<gene>
    <name evidence="2" type="ORF">Prum_061320</name>
</gene>
<keyword evidence="3" id="KW-1185">Reference proteome</keyword>
<dbReference type="RefSeq" id="WP_173079356.1">
    <property type="nucleotide sequence ID" value="NZ_BAABJB010000013.1"/>
</dbReference>
<evidence type="ECO:0000313" key="3">
    <source>
        <dbReference type="Proteomes" id="UP000482960"/>
    </source>
</evidence>
<dbReference type="AlphaFoldDB" id="A0A6V8LA52"/>
<name>A0A6V8LA52_9ACTN</name>
<accession>A0A6V8LA52</accession>